<organism evidence="2 3">
    <name type="scientific">Polarella glacialis</name>
    <name type="common">Dinoflagellate</name>
    <dbReference type="NCBI Taxonomy" id="89957"/>
    <lineage>
        <taxon>Eukaryota</taxon>
        <taxon>Sar</taxon>
        <taxon>Alveolata</taxon>
        <taxon>Dinophyceae</taxon>
        <taxon>Suessiales</taxon>
        <taxon>Suessiaceae</taxon>
        <taxon>Polarella</taxon>
    </lineage>
</organism>
<gene>
    <name evidence="2" type="ORF">PGLA1383_LOCUS11626</name>
</gene>
<name>A0A813E2R0_POLGL</name>
<feature type="non-terminal residue" evidence="2">
    <location>
        <position position="176"/>
    </location>
</feature>
<feature type="compositionally biased region" description="Low complexity" evidence="1">
    <location>
        <begin position="1"/>
        <end position="14"/>
    </location>
</feature>
<sequence>RSGSRGLRSRGGSLETSPTLRASWASGRRLPIAAPGEKRPLLDPRTPQPARRTHGATSFAVFEDDVAPGSCEGDVDVHGAPSVSRGLRSSPPLVRPKSRSGDDPWMAVDSDMIIEEMDPSMLPEVEGFPDYPGMGMDRGQGWDALWEDGPGDPAAIAADMARTADLANLEAQRQDA</sequence>
<protein>
    <submittedName>
        <fullName evidence="2">Uncharacterized protein</fullName>
    </submittedName>
</protein>
<dbReference type="AlphaFoldDB" id="A0A813E2R0"/>
<evidence type="ECO:0000256" key="1">
    <source>
        <dbReference type="SAM" id="MobiDB-lite"/>
    </source>
</evidence>
<feature type="region of interest" description="Disordered" evidence="1">
    <location>
        <begin position="70"/>
        <end position="105"/>
    </location>
</feature>
<reference evidence="2" key="1">
    <citation type="submission" date="2021-02" db="EMBL/GenBank/DDBJ databases">
        <authorList>
            <person name="Dougan E. K."/>
            <person name="Rhodes N."/>
            <person name="Thang M."/>
            <person name="Chan C."/>
        </authorList>
    </citation>
    <scope>NUCLEOTIDE SEQUENCE</scope>
</reference>
<keyword evidence="3" id="KW-1185">Reference proteome</keyword>
<dbReference type="Proteomes" id="UP000654075">
    <property type="component" value="Unassembled WGS sequence"/>
</dbReference>
<accession>A0A813E2R0</accession>
<feature type="non-terminal residue" evidence="2">
    <location>
        <position position="1"/>
    </location>
</feature>
<evidence type="ECO:0000313" key="2">
    <source>
        <dbReference type="EMBL" id="CAE8593013.1"/>
    </source>
</evidence>
<dbReference type="EMBL" id="CAJNNV010006049">
    <property type="protein sequence ID" value="CAE8593013.1"/>
    <property type="molecule type" value="Genomic_DNA"/>
</dbReference>
<proteinExistence type="predicted"/>
<feature type="region of interest" description="Disordered" evidence="1">
    <location>
        <begin position="118"/>
        <end position="150"/>
    </location>
</feature>
<evidence type="ECO:0000313" key="3">
    <source>
        <dbReference type="Proteomes" id="UP000654075"/>
    </source>
</evidence>
<feature type="region of interest" description="Disordered" evidence="1">
    <location>
        <begin position="1"/>
        <end position="56"/>
    </location>
</feature>
<comment type="caution">
    <text evidence="2">The sequence shown here is derived from an EMBL/GenBank/DDBJ whole genome shotgun (WGS) entry which is preliminary data.</text>
</comment>